<dbReference type="PATRIC" id="fig|37916.4.peg.297"/>
<evidence type="ECO:0000256" key="2">
    <source>
        <dbReference type="SAM" id="Phobius"/>
    </source>
</evidence>
<dbReference type="AlphaFoldDB" id="A0A0J6WNG9"/>
<comment type="caution">
    <text evidence="3">The sequence shown here is derived from an EMBL/GenBank/DDBJ whole genome shotgun (WGS) entry which is preliminary data.</text>
</comment>
<keyword evidence="4" id="KW-1185">Reference proteome</keyword>
<dbReference type="InterPro" id="IPR025597">
    <property type="entry name" value="DUF4345"/>
</dbReference>
<feature type="transmembrane region" description="Helical" evidence="2">
    <location>
        <begin position="94"/>
        <end position="112"/>
    </location>
</feature>
<keyword evidence="2" id="KW-0472">Membrane</keyword>
<keyword evidence="2" id="KW-1133">Transmembrane helix</keyword>
<evidence type="ECO:0008006" key="5">
    <source>
        <dbReference type="Google" id="ProtNLM"/>
    </source>
</evidence>
<dbReference type="Proteomes" id="UP000036513">
    <property type="component" value="Unassembled WGS sequence"/>
</dbReference>
<evidence type="ECO:0000256" key="1">
    <source>
        <dbReference type="SAM" id="MobiDB-lite"/>
    </source>
</evidence>
<proteinExistence type="predicted"/>
<feature type="region of interest" description="Disordered" evidence="1">
    <location>
        <begin position="123"/>
        <end position="145"/>
    </location>
</feature>
<accession>A0A0J6WNG9</accession>
<reference evidence="3 4" key="1">
    <citation type="journal article" date="2015" name="Genome Biol. Evol.">
        <title>Characterization of Three Mycobacterium spp. with Potential Use in Bioremediation by Genome Sequencing and Comparative Genomics.</title>
        <authorList>
            <person name="Das S."/>
            <person name="Pettersson B.M."/>
            <person name="Behra P.R."/>
            <person name="Ramesh M."/>
            <person name="Dasgupta S."/>
            <person name="Bhattacharya A."/>
            <person name="Kirsebom L.A."/>
        </authorList>
    </citation>
    <scope>NUCLEOTIDE SEQUENCE [LARGE SCALE GENOMIC DNA]</scope>
    <source>
        <strain evidence="3 4">DSM 43826</strain>
    </source>
</reference>
<dbReference type="Pfam" id="PF14248">
    <property type="entry name" value="DUF4345"/>
    <property type="match status" value="1"/>
</dbReference>
<feature type="transmembrane region" description="Helical" evidence="2">
    <location>
        <begin position="69"/>
        <end position="88"/>
    </location>
</feature>
<sequence length="145" mass="15355">MILGALAVIPFLSGLAGLLAGPKALPGVAASDATVDSEYRFVSAFWLASAPVIWSGLPRIEHRTGLFRFVTAVIFLGGLGRLLSWWQSGRPHPVFLAATILELVGIPALAMWQSHVARRSAQSALRSPVSGRGSRGKRSHCVDGA</sequence>
<dbReference type="EMBL" id="JYNL01000003">
    <property type="protein sequence ID" value="KMO83623.1"/>
    <property type="molecule type" value="Genomic_DNA"/>
</dbReference>
<name>A0A0J6WNG9_9MYCO</name>
<keyword evidence="2" id="KW-0812">Transmembrane</keyword>
<evidence type="ECO:0000313" key="3">
    <source>
        <dbReference type="EMBL" id="KMO83623.1"/>
    </source>
</evidence>
<gene>
    <name evidence="3" type="ORF">MCHLDSM_00275</name>
</gene>
<organism evidence="3 4">
    <name type="scientific">Mycolicibacterium chlorophenolicum</name>
    <dbReference type="NCBI Taxonomy" id="37916"/>
    <lineage>
        <taxon>Bacteria</taxon>
        <taxon>Bacillati</taxon>
        <taxon>Actinomycetota</taxon>
        <taxon>Actinomycetes</taxon>
        <taxon>Mycobacteriales</taxon>
        <taxon>Mycobacteriaceae</taxon>
        <taxon>Mycolicibacterium</taxon>
    </lineage>
</organism>
<evidence type="ECO:0000313" key="4">
    <source>
        <dbReference type="Proteomes" id="UP000036513"/>
    </source>
</evidence>
<feature type="transmembrane region" description="Helical" evidence="2">
    <location>
        <begin position="39"/>
        <end position="57"/>
    </location>
</feature>
<protein>
    <recommendedName>
        <fullName evidence="5">DUF4345 domain-containing protein</fullName>
    </recommendedName>
</protein>